<feature type="compositionally biased region" description="Basic and acidic residues" evidence="1">
    <location>
        <begin position="44"/>
        <end position="53"/>
    </location>
</feature>
<organism evidence="2">
    <name type="scientific">Arion vulgaris</name>
    <dbReference type="NCBI Taxonomy" id="1028688"/>
    <lineage>
        <taxon>Eukaryota</taxon>
        <taxon>Metazoa</taxon>
        <taxon>Spiralia</taxon>
        <taxon>Lophotrochozoa</taxon>
        <taxon>Mollusca</taxon>
        <taxon>Gastropoda</taxon>
        <taxon>Heterobranchia</taxon>
        <taxon>Euthyneura</taxon>
        <taxon>Panpulmonata</taxon>
        <taxon>Eupulmonata</taxon>
        <taxon>Stylommatophora</taxon>
        <taxon>Helicina</taxon>
        <taxon>Arionoidea</taxon>
        <taxon>Arionidae</taxon>
        <taxon>Arion</taxon>
    </lineage>
</organism>
<feature type="non-terminal residue" evidence="2">
    <location>
        <position position="1"/>
    </location>
</feature>
<dbReference type="AlphaFoldDB" id="A0A0B6Z9H0"/>
<sequence length="152" mass="16709">NMKDRGAINKAKVAEDASRGKNSPDSEERRKKMEALKAQAEQWADLKRNELKHRQGIVQDKPPTPVPAVPITGALHAIGAGEKVQQQLPLKDEEKQPTVPLTNAMQMIAGVVPPKVASSAELERPKTALQMKKDKVLKVLNEKNPSRGKWGV</sequence>
<feature type="compositionally biased region" description="Basic and acidic residues" evidence="1">
    <location>
        <begin position="1"/>
        <end position="35"/>
    </location>
</feature>
<proteinExistence type="predicted"/>
<feature type="non-terminal residue" evidence="2">
    <location>
        <position position="152"/>
    </location>
</feature>
<accession>A0A0B6Z9H0</accession>
<reference evidence="2" key="1">
    <citation type="submission" date="2014-12" db="EMBL/GenBank/DDBJ databases">
        <title>Insight into the proteome of Arion vulgaris.</title>
        <authorList>
            <person name="Aradska J."/>
            <person name="Bulat T."/>
            <person name="Smidak R."/>
            <person name="Sarate P."/>
            <person name="Gangsoo J."/>
            <person name="Sialana F."/>
            <person name="Bilban M."/>
            <person name="Lubec G."/>
        </authorList>
    </citation>
    <scope>NUCLEOTIDE SEQUENCE</scope>
    <source>
        <tissue evidence="2">Skin</tissue>
    </source>
</reference>
<dbReference type="EMBL" id="HACG01018394">
    <property type="protein sequence ID" value="CEK65259.1"/>
    <property type="molecule type" value="Transcribed_RNA"/>
</dbReference>
<gene>
    <name evidence="2" type="primary">ORF54436</name>
</gene>
<evidence type="ECO:0000313" key="2">
    <source>
        <dbReference type="EMBL" id="CEK65259.1"/>
    </source>
</evidence>
<name>A0A0B6Z9H0_9EUPU</name>
<protein>
    <submittedName>
        <fullName evidence="2">Uncharacterized protein</fullName>
    </submittedName>
</protein>
<feature type="region of interest" description="Disordered" evidence="1">
    <location>
        <begin position="1"/>
        <end position="68"/>
    </location>
</feature>
<evidence type="ECO:0000256" key="1">
    <source>
        <dbReference type="SAM" id="MobiDB-lite"/>
    </source>
</evidence>